<evidence type="ECO:0000313" key="4">
    <source>
        <dbReference type="Proteomes" id="UP001412239"/>
    </source>
</evidence>
<keyword evidence="2" id="KW-0472">Membrane</keyword>
<accession>A0A292PZE4</accession>
<dbReference type="AlphaFoldDB" id="A0A292PZE4"/>
<feature type="transmembrane region" description="Helical" evidence="2">
    <location>
        <begin position="286"/>
        <end position="306"/>
    </location>
</feature>
<protein>
    <submittedName>
        <fullName evidence="3">Uncharacterized protein</fullName>
    </submittedName>
</protein>
<dbReference type="PANTHER" id="PTHR37848:SF1">
    <property type="entry name" value="SUN DOMAIN-CONTAINING PROTEIN"/>
    <property type="match status" value="1"/>
</dbReference>
<keyword evidence="4" id="KW-1185">Reference proteome</keyword>
<organism evidence="3 4">
    <name type="scientific">Tuber aestivum</name>
    <name type="common">summer truffle</name>
    <dbReference type="NCBI Taxonomy" id="59557"/>
    <lineage>
        <taxon>Eukaryota</taxon>
        <taxon>Fungi</taxon>
        <taxon>Dikarya</taxon>
        <taxon>Ascomycota</taxon>
        <taxon>Pezizomycotina</taxon>
        <taxon>Pezizomycetes</taxon>
        <taxon>Pezizales</taxon>
        <taxon>Tuberaceae</taxon>
        <taxon>Tuber</taxon>
    </lineage>
</organism>
<feature type="region of interest" description="Disordered" evidence="1">
    <location>
        <begin position="1"/>
        <end position="62"/>
    </location>
</feature>
<dbReference type="Proteomes" id="UP001412239">
    <property type="component" value="Unassembled WGS sequence"/>
</dbReference>
<proteinExistence type="predicted"/>
<feature type="non-terminal residue" evidence="3">
    <location>
        <position position="359"/>
    </location>
</feature>
<name>A0A292PZE4_9PEZI</name>
<dbReference type="EMBL" id="LN890979">
    <property type="protein sequence ID" value="CUS12962.1"/>
    <property type="molecule type" value="Genomic_DNA"/>
</dbReference>
<evidence type="ECO:0000256" key="1">
    <source>
        <dbReference type="SAM" id="MobiDB-lite"/>
    </source>
</evidence>
<evidence type="ECO:0000313" key="3">
    <source>
        <dbReference type="EMBL" id="CUS12962.1"/>
    </source>
</evidence>
<gene>
    <name evidence="3" type="ORF">GSTUAT00002877001</name>
</gene>
<dbReference type="PANTHER" id="PTHR37848">
    <property type="entry name" value="EXPRESSED PROTEIN"/>
    <property type="match status" value="1"/>
</dbReference>
<reference evidence="3" key="1">
    <citation type="submission" date="2015-10" db="EMBL/GenBank/DDBJ databases">
        <authorList>
            <person name="Regsiter A."/>
            <person name="william w."/>
        </authorList>
    </citation>
    <scope>NUCLEOTIDE SEQUENCE</scope>
    <source>
        <strain evidence="3">Montdore</strain>
    </source>
</reference>
<evidence type="ECO:0000256" key="2">
    <source>
        <dbReference type="SAM" id="Phobius"/>
    </source>
</evidence>
<keyword evidence="2" id="KW-0812">Transmembrane</keyword>
<keyword evidence="2" id="KW-1133">Transmembrane helix</keyword>
<sequence>MSKLKGEQSSAYRGDEEGGEVTGGSSSAATPPPIQRKLDNPGEALPEYYDSIGGSTKPVRGVMRGETGAEGEAGAGAPPEFEVYVPKTKVKHANTILAPEGDVLTVSHDEHLNTDGEALYRWFLEQRSRPPRVQVRVHGYHSEWSFSQRRFKAVTDFHLICDFTHLLLEQNHIGEPTLATVPPDKKAHRGHGGFKSLAKDLEEGGTVRDWADRYCEDQSTFKESDHRFVMKKVVLGHDRDYLMRRITECIRSTNYPHNISFEFPIYNTRVKVYPENRISKLRKAEWFRWIFYLTFLWIFAWPYLWLVTKRYNVTRMTWRMSRRVRDESGETRRECVQTEGEWMRQWGPAIKRAVTAKKQ</sequence>